<evidence type="ECO:0000256" key="2">
    <source>
        <dbReference type="ARBA" id="ARBA00006432"/>
    </source>
</evidence>
<name>A0AA88Y9I9_PINIB</name>
<comment type="catalytic activity">
    <reaction evidence="9">
        <text>propanoate + ATP + CoA = propanoyl-CoA + AMP + diphosphate</text>
        <dbReference type="Rhea" id="RHEA:20373"/>
        <dbReference type="ChEBI" id="CHEBI:17272"/>
        <dbReference type="ChEBI" id="CHEBI:30616"/>
        <dbReference type="ChEBI" id="CHEBI:33019"/>
        <dbReference type="ChEBI" id="CHEBI:57287"/>
        <dbReference type="ChEBI" id="CHEBI:57392"/>
        <dbReference type="ChEBI" id="CHEBI:456215"/>
        <dbReference type="EC" id="6.2.1.17"/>
    </reaction>
    <physiologicalReaction direction="left-to-right" evidence="9">
        <dbReference type="Rhea" id="RHEA:20374"/>
    </physiologicalReaction>
</comment>
<evidence type="ECO:0000256" key="1">
    <source>
        <dbReference type="ARBA" id="ARBA00001884"/>
    </source>
</evidence>
<proteinExistence type="inferred from homology"/>
<dbReference type="InterPro" id="IPR045851">
    <property type="entry name" value="AMP-bd_C_sf"/>
</dbReference>
<feature type="domain" description="AMP-binding enzyme C-terminal" evidence="11">
    <location>
        <begin position="557"/>
        <end position="635"/>
    </location>
</feature>
<dbReference type="Pfam" id="PF00501">
    <property type="entry name" value="AMP-binding"/>
    <property type="match status" value="1"/>
</dbReference>
<dbReference type="InterPro" id="IPR000873">
    <property type="entry name" value="AMP-dep_synth/lig_dom"/>
</dbReference>
<evidence type="ECO:0000259" key="12">
    <source>
        <dbReference type="Pfam" id="PF16177"/>
    </source>
</evidence>
<organism evidence="13 14">
    <name type="scientific">Pinctada imbricata</name>
    <name type="common">Atlantic pearl-oyster</name>
    <name type="synonym">Pinctada martensii</name>
    <dbReference type="NCBI Taxonomy" id="66713"/>
    <lineage>
        <taxon>Eukaryota</taxon>
        <taxon>Metazoa</taxon>
        <taxon>Spiralia</taxon>
        <taxon>Lophotrochozoa</taxon>
        <taxon>Mollusca</taxon>
        <taxon>Bivalvia</taxon>
        <taxon>Autobranchia</taxon>
        <taxon>Pteriomorphia</taxon>
        <taxon>Pterioida</taxon>
        <taxon>Pterioidea</taxon>
        <taxon>Pteriidae</taxon>
        <taxon>Pinctada</taxon>
    </lineage>
</organism>
<evidence type="ECO:0000259" key="11">
    <source>
        <dbReference type="Pfam" id="PF13193"/>
    </source>
</evidence>
<dbReference type="FunFam" id="3.40.50.12780:FF:000011">
    <property type="entry name" value="Acetyl-coenzyme A synthetase 2-like, mitochondrial"/>
    <property type="match status" value="1"/>
</dbReference>
<dbReference type="Pfam" id="PF13193">
    <property type="entry name" value="AMP-binding_C"/>
    <property type="match status" value="1"/>
</dbReference>
<evidence type="ECO:0000256" key="7">
    <source>
        <dbReference type="ARBA" id="ARBA00042755"/>
    </source>
</evidence>
<evidence type="ECO:0000313" key="13">
    <source>
        <dbReference type="EMBL" id="KAK3101044.1"/>
    </source>
</evidence>
<dbReference type="EC" id="6.2.1.17" evidence="3"/>
<evidence type="ECO:0000256" key="6">
    <source>
        <dbReference type="ARBA" id="ARBA00040004"/>
    </source>
</evidence>
<dbReference type="EMBL" id="VSWD01000005">
    <property type="protein sequence ID" value="KAK3101044.1"/>
    <property type="molecule type" value="Genomic_DNA"/>
</dbReference>
<dbReference type="GO" id="GO:0003987">
    <property type="term" value="F:acetate-CoA ligase activity"/>
    <property type="evidence" value="ECO:0007669"/>
    <property type="project" value="UniProtKB-EC"/>
</dbReference>
<dbReference type="SUPFAM" id="SSF56801">
    <property type="entry name" value="Acetyl-CoA synthetase-like"/>
    <property type="match status" value="1"/>
</dbReference>
<dbReference type="GO" id="GO:0050218">
    <property type="term" value="F:propionate-CoA ligase activity"/>
    <property type="evidence" value="ECO:0007669"/>
    <property type="project" value="UniProtKB-EC"/>
</dbReference>
<dbReference type="InterPro" id="IPR042099">
    <property type="entry name" value="ANL_N_sf"/>
</dbReference>
<feature type="domain" description="AMP-dependent synthetase/ligase" evidence="10">
    <location>
        <begin position="105"/>
        <end position="492"/>
    </location>
</feature>
<dbReference type="Pfam" id="PF16177">
    <property type="entry name" value="ACAS_N"/>
    <property type="match status" value="1"/>
</dbReference>
<evidence type="ECO:0000259" key="10">
    <source>
        <dbReference type="Pfam" id="PF00501"/>
    </source>
</evidence>
<comment type="catalytic activity">
    <reaction evidence="1">
        <text>acetate + ATP + CoA = acetyl-CoA + AMP + diphosphate</text>
        <dbReference type="Rhea" id="RHEA:23176"/>
        <dbReference type="ChEBI" id="CHEBI:30089"/>
        <dbReference type="ChEBI" id="CHEBI:30616"/>
        <dbReference type="ChEBI" id="CHEBI:33019"/>
        <dbReference type="ChEBI" id="CHEBI:57287"/>
        <dbReference type="ChEBI" id="CHEBI:57288"/>
        <dbReference type="ChEBI" id="CHEBI:456215"/>
        <dbReference type="EC" id="6.2.1.1"/>
    </reaction>
    <physiologicalReaction direction="left-to-right" evidence="1">
        <dbReference type="Rhea" id="RHEA:23177"/>
    </physiologicalReaction>
</comment>
<evidence type="ECO:0000256" key="9">
    <source>
        <dbReference type="ARBA" id="ARBA00049004"/>
    </source>
</evidence>
<feature type="domain" description="Acetyl-coenzyme A synthetase N-terminal" evidence="12">
    <location>
        <begin position="46"/>
        <end position="98"/>
    </location>
</feature>
<comment type="catalytic activity">
    <reaction evidence="8">
        <text>butanoate + ATP + CoA = butanoyl-CoA + AMP + diphosphate</text>
        <dbReference type="Rhea" id="RHEA:46172"/>
        <dbReference type="ChEBI" id="CHEBI:17968"/>
        <dbReference type="ChEBI" id="CHEBI:30616"/>
        <dbReference type="ChEBI" id="CHEBI:33019"/>
        <dbReference type="ChEBI" id="CHEBI:57287"/>
        <dbReference type="ChEBI" id="CHEBI:57371"/>
        <dbReference type="ChEBI" id="CHEBI:456215"/>
    </reaction>
    <physiologicalReaction direction="left-to-right" evidence="8">
        <dbReference type="Rhea" id="RHEA:46173"/>
    </physiologicalReaction>
</comment>
<comment type="caution">
    <text evidence="13">The sequence shown here is derived from an EMBL/GenBank/DDBJ whole genome shotgun (WGS) entry which is preliminary data.</text>
</comment>
<dbReference type="InterPro" id="IPR020845">
    <property type="entry name" value="AMP-binding_CS"/>
</dbReference>
<accession>A0AA88Y9I9</accession>
<evidence type="ECO:0000256" key="5">
    <source>
        <dbReference type="ARBA" id="ARBA00029726"/>
    </source>
</evidence>
<dbReference type="EC" id="6.2.1.1" evidence="4"/>
<evidence type="ECO:0000256" key="8">
    <source>
        <dbReference type="ARBA" id="ARBA00047935"/>
    </source>
</evidence>
<comment type="similarity">
    <text evidence="2">Belongs to the ATP-dependent AMP-binding enzyme family.</text>
</comment>
<dbReference type="PANTHER" id="PTHR43347">
    <property type="entry name" value="ACYL-COA SYNTHETASE"/>
    <property type="match status" value="1"/>
</dbReference>
<dbReference type="PANTHER" id="PTHR43347:SF3">
    <property type="entry name" value="ACYL-COA SYNTHETASE SHORT-CHAIN FAMILY MEMBER 3, MITOCHONDRIAL"/>
    <property type="match status" value="1"/>
</dbReference>
<dbReference type="PROSITE" id="PS00455">
    <property type="entry name" value="AMP_BINDING"/>
    <property type="match status" value="1"/>
</dbReference>
<dbReference type="AlphaFoldDB" id="A0AA88Y9I9"/>
<dbReference type="InterPro" id="IPR032387">
    <property type="entry name" value="ACAS_N"/>
</dbReference>
<evidence type="ECO:0000313" key="14">
    <source>
        <dbReference type="Proteomes" id="UP001186944"/>
    </source>
</evidence>
<dbReference type="Proteomes" id="UP001186944">
    <property type="component" value="Unassembled WGS sequence"/>
</dbReference>
<keyword evidence="14" id="KW-1185">Reference proteome</keyword>
<gene>
    <name evidence="13" type="ORF">FSP39_000514</name>
</gene>
<dbReference type="Gene3D" id="3.30.300.30">
    <property type="match status" value="1"/>
</dbReference>
<protein>
    <recommendedName>
        <fullName evidence="6">Acyl-CoA synthetase short-chain family member 3, mitochondrial</fullName>
        <ecNumber evidence="4">6.2.1.1</ecNumber>
        <ecNumber evidence="3">6.2.1.17</ecNumber>
    </recommendedName>
    <alternativeName>
        <fullName evidence="7">Acetate--CoA ligase 3</fullName>
    </alternativeName>
    <alternativeName>
        <fullName evidence="5">Propionate--CoA ligase</fullName>
    </alternativeName>
</protein>
<sequence>MSRVFAHFRSLTRALAYSKHCSNHRRACLCINHRREYSSSERYHADAFNQSINSPEEFWAEAAEGIVWHKKWDKVLDNSQQPFTKWFVGGEMNTCYNAVDRHVDQGNSEHTAIIFDSPITKQVSRLTYRQLQQEVSKFAGVLQSYGVEKGDRVLIYMPMIPEAIIAMLGTVRLGAIHSLVFGGFAAKELSVRIEHAKPKVVVSANCGVEPGREVLYKPMLDDALAMCDFKPKHCIIYNRPKFTLASLTPGRDLDWSLEMSYAKPVDCVPVGAMDPVYILYTSGTTGVPKAVVRPSGGHAVVLNWSMWNIYGLKPKEVWWAASDLGWVVGHSYICYSPLLNCNTTILYEGKPVGTPDPGVYFRVIKEHDVASMFVAPTAIRAILREKMSDGYGAFMSNDIVCDRFRALFVAGEHCDKETMEWARHALSSPILDNWWQTETGWAITSTCVGLNMELRPPTGASGKAVPGWNVKVLSKDGSEAKPMELGDIVVKLPLPPGAFSSLWENEDRFRDTYFKSKPGYYDTMDAGYMDEEGHVFVMSRSDDVINVAGHRLSTGALEEAIIGSDDIAEAAVVGIPDELKGQVPLGLCVLKHGVEKSHEDVIKGVIDIVRTNIGPVASFKLAVIVPKLPKTRSGKIARNTITAMAAGQPFKMPVTLEDATVYPAIKQALQAIGFAKDPPPS</sequence>
<evidence type="ECO:0000256" key="3">
    <source>
        <dbReference type="ARBA" id="ARBA00012985"/>
    </source>
</evidence>
<dbReference type="GO" id="GO:0005759">
    <property type="term" value="C:mitochondrial matrix"/>
    <property type="evidence" value="ECO:0007669"/>
    <property type="project" value="TreeGrafter"/>
</dbReference>
<dbReference type="Gene3D" id="3.40.50.12780">
    <property type="entry name" value="N-terminal domain of ligase-like"/>
    <property type="match status" value="1"/>
</dbReference>
<evidence type="ECO:0000256" key="4">
    <source>
        <dbReference type="ARBA" id="ARBA00013275"/>
    </source>
</evidence>
<reference evidence="13" key="1">
    <citation type="submission" date="2019-08" db="EMBL/GenBank/DDBJ databases">
        <title>The improved chromosome-level genome for the pearl oyster Pinctada fucata martensii using PacBio sequencing and Hi-C.</title>
        <authorList>
            <person name="Zheng Z."/>
        </authorList>
    </citation>
    <scope>NUCLEOTIDE SEQUENCE</scope>
    <source>
        <strain evidence="13">ZZ-2019</strain>
        <tissue evidence="13">Adductor muscle</tissue>
    </source>
</reference>
<dbReference type="InterPro" id="IPR025110">
    <property type="entry name" value="AMP-bd_C"/>
</dbReference>